<evidence type="ECO:0000313" key="10">
    <source>
        <dbReference type="EMBL" id="GHE94206.1"/>
    </source>
</evidence>
<dbReference type="Gene3D" id="3.20.20.80">
    <property type="entry name" value="Glycosidases"/>
    <property type="match status" value="1"/>
</dbReference>
<evidence type="ECO:0000256" key="4">
    <source>
        <dbReference type="ARBA" id="ARBA00022801"/>
    </source>
</evidence>
<feature type="domain" description="Beta-hexosaminidase bacterial type N-terminal" evidence="9">
    <location>
        <begin position="120"/>
        <end position="221"/>
    </location>
</feature>
<dbReference type="InterPro" id="IPR015883">
    <property type="entry name" value="Glyco_hydro_20_cat"/>
</dbReference>
<dbReference type="InterPro" id="IPR025705">
    <property type="entry name" value="Beta_hexosaminidase_sua/sub"/>
</dbReference>
<name>A0ABQ3IXC5_9RHOB</name>
<dbReference type="PANTHER" id="PTHR22600:SF57">
    <property type="entry name" value="BETA-N-ACETYLHEXOSAMINIDASE"/>
    <property type="match status" value="1"/>
</dbReference>
<evidence type="ECO:0000256" key="6">
    <source>
        <dbReference type="ARBA" id="ARBA00030512"/>
    </source>
</evidence>
<keyword evidence="11" id="KW-1185">Reference proteome</keyword>
<evidence type="ECO:0000256" key="3">
    <source>
        <dbReference type="ARBA" id="ARBA00012663"/>
    </source>
</evidence>
<accession>A0ABQ3IXC5</accession>
<comment type="catalytic activity">
    <reaction evidence="1">
        <text>Hydrolysis of terminal non-reducing N-acetyl-D-hexosamine residues in N-acetyl-beta-D-hexosaminides.</text>
        <dbReference type="EC" id="3.2.1.52"/>
    </reaction>
</comment>
<sequence length="592" mass="64335">MDYTCRLDGAKMICTITSDRDLAAPVFCFSGMAPMTATKGGERLRGMGSFTEVALPDLKAGHPHEVVVEYTDGHRAANRAWLPLGPYLRIRGEVIALPYRPKGCVPPALPDLGPFDGLPLVPQPVNWTPSDGTVAVTGVQCGDDALTAVADLAARRGWRFDGGFPVRITTADMAADAYRLEITPKSIHITAGDYGGRFYAGVTLLTLMRAGPLPCGVITDAPRFGWRGQHLDTARHYYQPQTILDLLDLMALLKLNRFHWHFADDEAFRLEIDSFPALWQKTAFCGEGHLLPALFAGAIEAGGSYSKATARQIIARAATLNIEVLPEIEAPAHALAMTHVFPDMRDPADNGPETSVQGYQGNCVNPAMPRTWDVLDAIAKEVGDLFPFGLLHLGCDELPKDTWMGSPKARALMKEQGLETTQDLQGWTIAKLAETVVQNGQRPAAWEEAAQGANGGIGHDAILFSWTGQGPGLEAARAGYDVVMSPAQHVYLDMAHSADPDDWGASWAAFISLADTINWDPVPDPALADRIIGVQGTFWSEFTTEDSQLWPMLMPRMLGVAVKAWQVDPISADDLTRLAVSYQRIWPVDRAG</sequence>
<dbReference type="PRINTS" id="PR00738">
    <property type="entry name" value="GLHYDRLASE20"/>
</dbReference>
<dbReference type="Proteomes" id="UP000609802">
    <property type="component" value="Unassembled WGS sequence"/>
</dbReference>
<feature type="domain" description="Glycoside hydrolase family 20 catalytic" evidence="8">
    <location>
        <begin position="224"/>
        <end position="566"/>
    </location>
</feature>
<comment type="similarity">
    <text evidence="2">Belongs to the glycosyl hydrolase 20 family.</text>
</comment>
<evidence type="ECO:0000256" key="5">
    <source>
        <dbReference type="ARBA" id="ARBA00023295"/>
    </source>
</evidence>
<comment type="caution">
    <text evidence="10">The sequence shown here is derived from an EMBL/GenBank/DDBJ whole genome shotgun (WGS) entry which is preliminary data.</text>
</comment>
<dbReference type="EC" id="3.2.1.52" evidence="3"/>
<evidence type="ECO:0000256" key="1">
    <source>
        <dbReference type="ARBA" id="ARBA00001231"/>
    </source>
</evidence>
<organism evidence="10 11">
    <name type="scientific">Aliiroseovarius zhejiangensis</name>
    <dbReference type="NCBI Taxonomy" id="1632025"/>
    <lineage>
        <taxon>Bacteria</taxon>
        <taxon>Pseudomonadati</taxon>
        <taxon>Pseudomonadota</taxon>
        <taxon>Alphaproteobacteria</taxon>
        <taxon>Rhodobacterales</taxon>
        <taxon>Paracoccaceae</taxon>
        <taxon>Aliiroseovarius</taxon>
    </lineage>
</organism>
<evidence type="ECO:0000259" key="9">
    <source>
        <dbReference type="Pfam" id="PF02838"/>
    </source>
</evidence>
<keyword evidence="5" id="KW-0326">Glycosidase</keyword>
<dbReference type="InterPro" id="IPR017853">
    <property type="entry name" value="GH"/>
</dbReference>
<dbReference type="Pfam" id="PF00728">
    <property type="entry name" value="Glyco_hydro_20"/>
    <property type="match status" value="1"/>
</dbReference>
<evidence type="ECO:0000256" key="7">
    <source>
        <dbReference type="ARBA" id="ARBA00033000"/>
    </source>
</evidence>
<dbReference type="InterPro" id="IPR029018">
    <property type="entry name" value="Hex-like_dom2"/>
</dbReference>
<gene>
    <name evidence="10" type="ORF">GCM10016455_13210</name>
</gene>
<dbReference type="SUPFAM" id="SSF51445">
    <property type="entry name" value="(Trans)glycosidases"/>
    <property type="match status" value="1"/>
</dbReference>
<proteinExistence type="inferred from homology"/>
<dbReference type="InterPro" id="IPR015882">
    <property type="entry name" value="HEX_bac_N"/>
</dbReference>
<dbReference type="PANTHER" id="PTHR22600">
    <property type="entry name" value="BETA-HEXOSAMINIDASE"/>
    <property type="match status" value="1"/>
</dbReference>
<evidence type="ECO:0000313" key="11">
    <source>
        <dbReference type="Proteomes" id="UP000609802"/>
    </source>
</evidence>
<evidence type="ECO:0000256" key="2">
    <source>
        <dbReference type="ARBA" id="ARBA00006285"/>
    </source>
</evidence>
<keyword evidence="4" id="KW-0378">Hydrolase</keyword>
<dbReference type="Gene3D" id="3.30.379.10">
    <property type="entry name" value="Chitobiase/beta-hexosaminidase domain 2-like"/>
    <property type="match status" value="1"/>
</dbReference>
<dbReference type="Pfam" id="PF02838">
    <property type="entry name" value="Glyco_hydro_20b"/>
    <property type="match status" value="1"/>
</dbReference>
<reference evidence="11" key="1">
    <citation type="journal article" date="2019" name="Int. J. Syst. Evol. Microbiol.">
        <title>The Global Catalogue of Microorganisms (GCM) 10K type strain sequencing project: providing services to taxonomists for standard genome sequencing and annotation.</title>
        <authorList>
            <consortium name="The Broad Institute Genomics Platform"/>
            <consortium name="The Broad Institute Genome Sequencing Center for Infectious Disease"/>
            <person name="Wu L."/>
            <person name="Ma J."/>
        </authorList>
    </citation>
    <scope>NUCLEOTIDE SEQUENCE [LARGE SCALE GENOMIC DNA]</scope>
    <source>
        <strain evidence="11">KCTC 42443</strain>
    </source>
</reference>
<dbReference type="SUPFAM" id="SSF55545">
    <property type="entry name" value="beta-N-acetylhexosaminidase-like domain"/>
    <property type="match status" value="1"/>
</dbReference>
<dbReference type="RefSeq" id="WP_191285689.1">
    <property type="nucleotide sequence ID" value="NZ_BNCH01000002.1"/>
</dbReference>
<evidence type="ECO:0000259" key="8">
    <source>
        <dbReference type="Pfam" id="PF00728"/>
    </source>
</evidence>
<protein>
    <recommendedName>
        <fullName evidence="3">beta-N-acetylhexosaminidase</fullName>
        <ecNumber evidence="3">3.2.1.52</ecNumber>
    </recommendedName>
    <alternativeName>
        <fullName evidence="6">Beta-N-acetylhexosaminidase</fullName>
    </alternativeName>
    <alternativeName>
        <fullName evidence="7">N-acetyl-beta-glucosaminidase</fullName>
    </alternativeName>
</protein>
<dbReference type="EMBL" id="BNCH01000002">
    <property type="protein sequence ID" value="GHE94206.1"/>
    <property type="molecule type" value="Genomic_DNA"/>
</dbReference>